<protein>
    <submittedName>
        <fullName evidence="2">Uncharacterized protein</fullName>
    </submittedName>
</protein>
<keyword evidence="3" id="KW-1185">Reference proteome</keyword>
<gene>
    <name evidence="2" type="ORF">GBAR_LOCUS31531</name>
</gene>
<dbReference type="Proteomes" id="UP001174909">
    <property type="component" value="Unassembled WGS sequence"/>
</dbReference>
<name>A0AA35U1V5_GEOBA</name>
<feature type="non-terminal residue" evidence="2">
    <location>
        <position position="129"/>
    </location>
</feature>
<evidence type="ECO:0000313" key="3">
    <source>
        <dbReference type="Proteomes" id="UP001174909"/>
    </source>
</evidence>
<reference evidence="2" key="1">
    <citation type="submission" date="2023-03" db="EMBL/GenBank/DDBJ databases">
        <authorList>
            <person name="Steffen K."/>
            <person name="Cardenas P."/>
        </authorList>
    </citation>
    <scope>NUCLEOTIDE SEQUENCE</scope>
</reference>
<dbReference type="EMBL" id="CASHTH010004482">
    <property type="protein sequence ID" value="CAI8057932.1"/>
    <property type="molecule type" value="Genomic_DNA"/>
</dbReference>
<accession>A0AA35U1V5</accession>
<feature type="transmembrane region" description="Helical" evidence="1">
    <location>
        <begin position="66"/>
        <end position="93"/>
    </location>
</feature>
<dbReference type="AlphaFoldDB" id="A0AA35U1V5"/>
<organism evidence="2 3">
    <name type="scientific">Geodia barretti</name>
    <name type="common">Barrett's horny sponge</name>
    <dbReference type="NCBI Taxonomy" id="519541"/>
    <lineage>
        <taxon>Eukaryota</taxon>
        <taxon>Metazoa</taxon>
        <taxon>Porifera</taxon>
        <taxon>Demospongiae</taxon>
        <taxon>Heteroscleromorpha</taxon>
        <taxon>Tetractinellida</taxon>
        <taxon>Astrophorina</taxon>
        <taxon>Geodiidae</taxon>
        <taxon>Geodia</taxon>
    </lineage>
</organism>
<keyword evidence="1" id="KW-1133">Transmembrane helix</keyword>
<keyword evidence="1" id="KW-0812">Transmembrane</keyword>
<sequence length="129" mass="13753">RKQQQNAVGPPEPAKIASSPHKLLRLLSVDNTTIMAASTVSLLPSVEPSPTSSDSVPDSFFLGLEVWEVGLVGANTLAVFVLLLCALTATVCVCRRKPPQSSGDDHKMIPLKELVEIEEDADNSSQSIT</sequence>
<keyword evidence="1" id="KW-0472">Membrane</keyword>
<comment type="caution">
    <text evidence="2">The sequence shown here is derived from an EMBL/GenBank/DDBJ whole genome shotgun (WGS) entry which is preliminary data.</text>
</comment>
<evidence type="ECO:0000256" key="1">
    <source>
        <dbReference type="SAM" id="Phobius"/>
    </source>
</evidence>
<proteinExistence type="predicted"/>
<evidence type="ECO:0000313" key="2">
    <source>
        <dbReference type="EMBL" id="CAI8057932.1"/>
    </source>
</evidence>